<accession>A0A6J8BRY5</accession>
<organism evidence="2 3">
    <name type="scientific">Mytilus coruscus</name>
    <name type="common">Sea mussel</name>
    <dbReference type="NCBI Taxonomy" id="42192"/>
    <lineage>
        <taxon>Eukaryota</taxon>
        <taxon>Metazoa</taxon>
        <taxon>Spiralia</taxon>
        <taxon>Lophotrochozoa</taxon>
        <taxon>Mollusca</taxon>
        <taxon>Bivalvia</taxon>
        <taxon>Autobranchia</taxon>
        <taxon>Pteriomorphia</taxon>
        <taxon>Mytilida</taxon>
        <taxon>Mytiloidea</taxon>
        <taxon>Mytilidae</taxon>
        <taxon>Mytilinae</taxon>
        <taxon>Mytilus</taxon>
    </lineage>
</organism>
<protein>
    <submittedName>
        <fullName evidence="2">Uncharacterized protein</fullName>
    </submittedName>
</protein>
<evidence type="ECO:0000256" key="1">
    <source>
        <dbReference type="SAM" id="MobiDB-lite"/>
    </source>
</evidence>
<proteinExistence type="predicted"/>
<evidence type="ECO:0000313" key="2">
    <source>
        <dbReference type="EMBL" id="CAC5386623.1"/>
    </source>
</evidence>
<feature type="compositionally biased region" description="Polar residues" evidence="1">
    <location>
        <begin position="481"/>
        <end position="490"/>
    </location>
</feature>
<keyword evidence="3" id="KW-1185">Reference proteome</keyword>
<dbReference type="EMBL" id="CACVKT020003886">
    <property type="protein sequence ID" value="CAC5386623.1"/>
    <property type="molecule type" value="Genomic_DNA"/>
</dbReference>
<gene>
    <name evidence="2" type="ORF">MCOR_22033</name>
</gene>
<feature type="compositionally biased region" description="Basic residues" evidence="1">
    <location>
        <begin position="471"/>
        <end position="480"/>
    </location>
</feature>
<evidence type="ECO:0000313" key="3">
    <source>
        <dbReference type="Proteomes" id="UP000507470"/>
    </source>
</evidence>
<feature type="compositionally biased region" description="Low complexity" evidence="1">
    <location>
        <begin position="392"/>
        <end position="433"/>
    </location>
</feature>
<reference evidence="2 3" key="1">
    <citation type="submission" date="2020-06" db="EMBL/GenBank/DDBJ databases">
        <authorList>
            <person name="Li R."/>
            <person name="Bekaert M."/>
        </authorList>
    </citation>
    <scope>NUCLEOTIDE SEQUENCE [LARGE SCALE GENOMIC DNA]</scope>
    <source>
        <strain evidence="3">wild</strain>
    </source>
</reference>
<sequence length="867" mass="100591">MATRRNNADLLKSAKYMTKEIFHGRNHPKYQIIELYDSIQDRIMMPDDVRSLSDKYSSITTSGNPSLGEDFDFLLEEKNKQLKSWIPKGVPSDKIWLTVCRNNKILEMIKEHCLKLFQIKSEKQDMGNSRSLGIDDAIVVYRMLLRRSDYLGKKGDHVSISGIALDEELTDFSKLTLTKRIHLLKTEFLGLSVLPEHCSFRHPVAVTQSEKQKFQTTEDNSTSDIRIVNHHVHRKLKPGTLKKYVNLEEERNCKIKALKKSKSRAMNKLRQLAVKLEKEQIYEPLDMLFLIRKKGSTIIKSYGYGELKSRFMEGLPLTEDFPYGKRRKKPAMPVVQKDAAIEILTPGKDNFSFGVGSGRTLAEQQKRQLDNLQIAINSPDVNVQVPHESPHPHQQPQPEHAEDQQLTEQQQPEQHIEQQQHIAQQQHIEQQQQRKTARKRLYEEAFKQRGASRGRPQVRRGKVGRGSGRGGKGRGGRKKGTNIQSSSTESIESDNDKTNISSHDSDQSPVINKVDRQKDRKAKDQEMVGKEKDQEKVEQENDQEKVEQENDQEKVEQENDQEKVEQENDQEKVEQGNDQEKVEQKKDQEKVEQENDQEKVEQENDQEKVEQENDQEKIEQENDQEKIEQENDQEKVEQENDQEKIEQVNDQEKVEQENHQEEEKKDVTQEKEIVQEEEETHYEEVQQDDSFSYAATLTEELGNPIVQDLLQLKMNTEEGILEFDMSKEEDIKVGHYVAVAYESEWFAGLVMEKLDDTFKINFLKKISTGNDFKWPAKEDTSCVRKEFIFETNNIADTDTDMPKEFKPLAERLGHDITSNITPPMPEMFSDKHSKLNSECKQQIRDLSKTPPAPKFLSSYANNLVYKK</sequence>
<dbReference type="OrthoDB" id="6198562at2759"/>
<dbReference type="AlphaFoldDB" id="A0A6J8BRY5"/>
<name>A0A6J8BRY5_MYTCO</name>
<feature type="compositionally biased region" description="Polar residues" evidence="1">
    <location>
        <begin position="498"/>
        <end position="510"/>
    </location>
</feature>
<feature type="region of interest" description="Disordered" evidence="1">
    <location>
        <begin position="382"/>
        <end position="671"/>
    </location>
</feature>
<feature type="compositionally biased region" description="Basic and acidic residues" evidence="1">
    <location>
        <begin position="513"/>
        <end position="671"/>
    </location>
</feature>
<dbReference type="Proteomes" id="UP000507470">
    <property type="component" value="Unassembled WGS sequence"/>
</dbReference>
<feature type="compositionally biased region" description="Basic residues" evidence="1">
    <location>
        <begin position="450"/>
        <end position="463"/>
    </location>
</feature>